<dbReference type="NCBIfam" id="TIGR02504">
    <property type="entry name" value="NrdJ_Z"/>
    <property type="match status" value="1"/>
</dbReference>
<feature type="domain" description="Ribonucleotide reductase large subunit C-terminal" evidence="13">
    <location>
        <begin position="140"/>
        <end position="672"/>
    </location>
</feature>
<dbReference type="GO" id="GO:0004748">
    <property type="term" value="F:ribonucleoside-diphosphate reductase activity, thioredoxin disulfide as acceptor"/>
    <property type="evidence" value="ECO:0007669"/>
    <property type="project" value="UniProtKB-EC"/>
</dbReference>
<evidence type="ECO:0000259" key="12">
    <source>
        <dbReference type="Pfam" id="PF00317"/>
    </source>
</evidence>
<dbReference type="InterPro" id="IPR050862">
    <property type="entry name" value="RdRp_reductase_class-2"/>
</dbReference>
<feature type="domain" description="Ribonucleotide reductase large subunit N-terminal" evidence="12">
    <location>
        <begin position="58"/>
        <end position="122"/>
    </location>
</feature>
<dbReference type="PRINTS" id="PR01183">
    <property type="entry name" value="RIBORDTASEM1"/>
</dbReference>
<dbReference type="Proteomes" id="UP000003452">
    <property type="component" value="Unassembled WGS sequence"/>
</dbReference>
<dbReference type="PANTHER" id="PTHR43371">
    <property type="entry name" value="VITAMIN B12-DEPENDENT RIBONUCLEOTIDE REDUCTASE"/>
    <property type="match status" value="1"/>
</dbReference>
<evidence type="ECO:0000256" key="8">
    <source>
        <dbReference type="ARBA" id="ARBA00023157"/>
    </source>
</evidence>
<accession>B5CYI6</accession>
<evidence type="ECO:0000256" key="1">
    <source>
        <dbReference type="ARBA" id="ARBA00001922"/>
    </source>
</evidence>
<name>B5CYI6_PHOPM</name>
<keyword evidence="4 11" id="KW-0237">DNA synthesis</keyword>
<evidence type="ECO:0000256" key="7">
    <source>
        <dbReference type="ARBA" id="ARBA00023116"/>
    </source>
</evidence>
<keyword evidence="3 11" id="KW-0846">Cobalamin</keyword>
<dbReference type="CDD" id="cd02888">
    <property type="entry name" value="RNR_II_dimer"/>
    <property type="match status" value="1"/>
</dbReference>
<reference evidence="14 15" key="2">
    <citation type="submission" date="2008-08" db="EMBL/GenBank/DDBJ databases">
        <authorList>
            <person name="Fulton L."/>
            <person name="Clifton S."/>
            <person name="Fulton B."/>
            <person name="Xu J."/>
            <person name="Minx P."/>
            <person name="Pepin K.H."/>
            <person name="Johnson M."/>
            <person name="Thiruvilangam P."/>
            <person name="Bhonagiri V."/>
            <person name="Nash W.E."/>
            <person name="Mardis E.R."/>
            <person name="Wilson R.K."/>
        </authorList>
    </citation>
    <scope>NUCLEOTIDE SEQUENCE [LARGE SCALE GENOMIC DNA]</scope>
    <source>
        <strain evidence="15">DSM 17135 / JCM 12973 / M2</strain>
    </source>
</reference>
<sequence>MPIKKTSLALQRFVRNKSEFYTFTIFIDNKLIHIITVEKKTYSYDEAYNASLEYFKGDELAARVWVNKYAVKDSFGNIYEKSPEDMHWRIANEVARIEAKYPNAISAQELFDLLDHFKYIVPQGSPMTGIGNDYQIASLSNCFVIGLDGSADSYGAIIRIDEEQVQLMKRRGGVGHDLSHIRPKGSPVKNSALTSTGLVPFMERYSNSTREVAQDGRRGALMLSVSIKHPDSESFIDAKMTEGKVTGANVSVKLDDEFMQAAVEGKPYTQQYPIDSPNPMVSKEIDASALWKKIVHNAWKSAEPGVLFWDTIIRESVPDCYADLGFRTVSTNPCGEIPLCPYDSCRLLAINLYSYVVNPFTPEAYFDFELFKKHVALAQRIMDDIIDLELEKIECILEKIDSDPESMEVKGSERHLWEKIYHKSGLGRRTGVGITAEGDMLAAMGLRYGTEEATEFSEKVHKTIALEAYRSSVNMAKERGAFEIYDAEREKNNPFINRLKDADPELYEEMRKYGRRNIACLTIAPTGTTSLMTQTTSGIEPVFMPVYKRRRKVNPNDANVHVDFVDETGDAFEEYVVFHHKFLTWMKINGYDPDKRYTQEEIDELVEKSPYYKATSNDVDWLMKVKMQGRIQKWVDHSISVTINLPNNVSEDLVNQLYVEAWRSGCKGCTVYRDGSRAGVLISTKKKDKKEEEECRCKPPQVVEVRPKVLEADVVRFQNNKEKWVAFVGLLDGRPYEIFTGLQDDEEGIVLPKSVTSGRIIKSYDEDGTKHYDFQFENKRGYKMTIEGLSEKFNKEYWNYAKLISGVLRWRMPIEQVIKLVGSLQLDSENINTWKNGVERALKKYVQDGTEAKGVKCPNCGHETLVYQEGCLICKTCGSSRCG</sequence>
<dbReference type="Gene3D" id="3.20.70.20">
    <property type="match status" value="1"/>
</dbReference>
<evidence type="ECO:0000256" key="11">
    <source>
        <dbReference type="RuleBase" id="RU364064"/>
    </source>
</evidence>
<dbReference type="InterPro" id="IPR013344">
    <property type="entry name" value="RNR_NrdJ/NrdZ"/>
</dbReference>
<protein>
    <recommendedName>
        <fullName evidence="11">Vitamin B12-dependent ribonucleotide reductase</fullName>
        <ecNumber evidence="11">1.17.4.1</ecNumber>
    </recommendedName>
</protein>
<proteinExistence type="inferred from homology"/>
<dbReference type="AlphaFoldDB" id="B5CYI6"/>
<comment type="cofactor">
    <cofactor evidence="1 11">
        <name>adenosylcob(III)alamin</name>
        <dbReference type="ChEBI" id="CHEBI:18408"/>
    </cofactor>
</comment>
<keyword evidence="6 11" id="KW-0560">Oxidoreductase</keyword>
<evidence type="ECO:0000313" key="14">
    <source>
        <dbReference type="EMBL" id="EDY95517.1"/>
    </source>
</evidence>
<dbReference type="GO" id="GO:0009263">
    <property type="term" value="P:deoxyribonucleotide biosynthetic process"/>
    <property type="evidence" value="ECO:0007669"/>
    <property type="project" value="UniProtKB-KW"/>
</dbReference>
<dbReference type="GO" id="GO:0005524">
    <property type="term" value="F:ATP binding"/>
    <property type="evidence" value="ECO:0007669"/>
    <property type="project" value="InterPro"/>
</dbReference>
<keyword evidence="5 11" id="KW-0547">Nucleotide-binding</keyword>
<dbReference type="eggNOG" id="COG0209">
    <property type="taxonomic scope" value="Bacteria"/>
</dbReference>
<evidence type="ECO:0000256" key="6">
    <source>
        <dbReference type="ARBA" id="ARBA00023002"/>
    </source>
</evidence>
<comment type="caution">
    <text evidence="14">The sequence shown here is derived from an EMBL/GenBank/DDBJ whole genome shotgun (WGS) entry which is preliminary data.</text>
</comment>
<comment type="function">
    <text evidence="11">Catalyzes the reduction of ribonucleotides to deoxyribonucleotides. May function to provide a pool of deoxyribonucleotide precursors for DNA repair during oxygen limitation and/or for immediate growth after restoration of oxygen.</text>
</comment>
<dbReference type="Pfam" id="PF02867">
    <property type="entry name" value="Ribonuc_red_lgC"/>
    <property type="match status" value="1"/>
</dbReference>
<dbReference type="SUPFAM" id="SSF51998">
    <property type="entry name" value="PFL-like glycyl radical enzymes"/>
    <property type="match status" value="1"/>
</dbReference>
<dbReference type="InterPro" id="IPR000788">
    <property type="entry name" value="RNR_lg_C"/>
</dbReference>
<keyword evidence="8" id="KW-1015">Disulfide bond</keyword>
<dbReference type="GO" id="GO:0071897">
    <property type="term" value="P:DNA biosynthetic process"/>
    <property type="evidence" value="ECO:0007669"/>
    <property type="project" value="UniProtKB-KW"/>
</dbReference>
<comment type="similarity">
    <text evidence="2 11">Belongs to the ribonucleoside diphosphate reductase class-2 family.</text>
</comment>
<dbReference type="InterPro" id="IPR013509">
    <property type="entry name" value="RNR_lsu_N"/>
</dbReference>
<evidence type="ECO:0000256" key="3">
    <source>
        <dbReference type="ARBA" id="ARBA00022628"/>
    </source>
</evidence>
<comment type="catalytic activity">
    <reaction evidence="10 11">
        <text>a 2'-deoxyribonucleoside 5'-diphosphate + [thioredoxin]-disulfide + H2O = a ribonucleoside 5'-diphosphate + [thioredoxin]-dithiol</text>
        <dbReference type="Rhea" id="RHEA:23252"/>
        <dbReference type="Rhea" id="RHEA-COMP:10698"/>
        <dbReference type="Rhea" id="RHEA-COMP:10700"/>
        <dbReference type="ChEBI" id="CHEBI:15377"/>
        <dbReference type="ChEBI" id="CHEBI:29950"/>
        <dbReference type="ChEBI" id="CHEBI:50058"/>
        <dbReference type="ChEBI" id="CHEBI:57930"/>
        <dbReference type="ChEBI" id="CHEBI:73316"/>
        <dbReference type="EC" id="1.17.4.1"/>
    </reaction>
</comment>
<evidence type="ECO:0000256" key="10">
    <source>
        <dbReference type="ARBA" id="ARBA00047754"/>
    </source>
</evidence>
<dbReference type="Pfam" id="PF00317">
    <property type="entry name" value="Ribonuc_red_lgN"/>
    <property type="match status" value="1"/>
</dbReference>
<keyword evidence="9 11" id="KW-0170">Cobalt</keyword>
<dbReference type="EMBL" id="ABQC02000019">
    <property type="protein sequence ID" value="EDY95517.1"/>
    <property type="molecule type" value="Genomic_DNA"/>
</dbReference>
<dbReference type="GO" id="GO:0031419">
    <property type="term" value="F:cobalamin binding"/>
    <property type="evidence" value="ECO:0007669"/>
    <property type="project" value="UniProtKB-KW"/>
</dbReference>
<evidence type="ECO:0000256" key="4">
    <source>
        <dbReference type="ARBA" id="ARBA00022634"/>
    </source>
</evidence>
<keyword evidence="7" id="KW-0215">Deoxyribonucleotide synthesis</keyword>
<dbReference type="HOGENOM" id="CLU_000404_2_2_10"/>
<evidence type="ECO:0000313" key="15">
    <source>
        <dbReference type="Proteomes" id="UP000003452"/>
    </source>
</evidence>
<evidence type="ECO:0000256" key="9">
    <source>
        <dbReference type="ARBA" id="ARBA00023285"/>
    </source>
</evidence>
<evidence type="ECO:0000256" key="5">
    <source>
        <dbReference type="ARBA" id="ARBA00022741"/>
    </source>
</evidence>
<dbReference type="PANTHER" id="PTHR43371:SF1">
    <property type="entry name" value="RIBONUCLEOSIDE-DIPHOSPHATE REDUCTASE"/>
    <property type="match status" value="1"/>
</dbReference>
<evidence type="ECO:0000259" key="13">
    <source>
        <dbReference type="Pfam" id="PF02867"/>
    </source>
</evidence>
<reference evidence="14 15" key="1">
    <citation type="submission" date="2008-08" db="EMBL/GenBank/DDBJ databases">
        <title>Draft genome sequence of Bacteroides plebeius (DSM 17135).</title>
        <authorList>
            <person name="Sudarsanam P."/>
            <person name="Ley R."/>
            <person name="Guruge J."/>
            <person name="Turnbaugh P.J."/>
            <person name="Mahowald M."/>
            <person name="Liep D."/>
            <person name="Gordon J."/>
        </authorList>
    </citation>
    <scope>NUCLEOTIDE SEQUENCE [LARGE SCALE GENOMIC DNA]</scope>
    <source>
        <strain evidence="15">DSM 17135 / JCM 12973 / M2</strain>
    </source>
</reference>
<organism evidence="14 15">
    <name type="scientific">Phocaeicola plebeius (strain DSM 17135 / JCM 12973 / CCUG 54634 / M2)</name>
    <name type="common">Bacteroides plebeius</name>
    <dbReference type="NCBI Taxonomy" id="484018"/>
    <lineage>
        <taxon>Bacteria</taxon>
        <taxon>Pseudomonadati</taxon>
        <taxon>Bacteroidota</taxon>
        <taxon>Bacteroidia</taxon>
        <taxon>Bacteroidales</taxon>
        <taxon>Bacteroidaceae</taxon>
        <taxon>Phocaeicola</taxon>
    </lineage>
</organism>
<evidence type="ECO:0000256" key="2">
    <source>
        <dbReference type="ARBA" id="ARBA00007405"/>
    </source>
</evidence>
<dbReference type="EC" id="1.17.4.1" evidence="11"/>
<gene>
    <name evidence="14" type="ORF">BACPLE_01787</name>
</gene>